<feature type="active site" evidence="1">
    <location>
        <position position="177"/>
    </location>
</feature>
<accession>A0A2S4HKC8</accession>
<dbReference type="InterPro" id="IPR036388">
    <property type="entry name" value="WH-like_DNA-bd_sf"/>
</dbReference>
<dbReference type="PANTHER" id="PTHR13504:SF38">
    <property type="entry name" value="FIDO DOMAIN-CONTAINING PROTEIN"/>
    <property type="match status" value="1"/>
</dbReference>
<protein>
    <submittedName>
        <fullName evidence="5">Cell filamentation protein Fic</fullName>
    </submittedName>
</protein>
<dbReference type="Proteomes" id="UP000237222">
    <property type="component" value="Unassembled WGS sequence"/>
</dbReference>
<proteinExistence type="predicted"/>
<dbReference type="AlphaFoldDB" id="A0A2S4HKC8"/>
<dbReference type="GO" id="GO:0005524">
    <property type="term" value="F:ATP binding"/>
    <property type="evidence" value="ECO:0007669"/>
    <property type="project" value="UniProtKB-KW"/>
</dbReference>
<dbReference type="InterPro" id="IPR040198">
    <property type="entry name" value="Fido_containing"/>
</dbReference>
<feature type="binding site" evidence="2">
    <location>
        <begin position="218"/>
        <end position="219"/>
    </location>
    <ligand>
        <name>ATP</name>
        <dbReference type="ChEBI" id="CHEBI:30616"/>
    </ligand>
</feature>
<organism evidence="5 6">
    <name type="scientific">Zhongshania marina</name>
    <dbReference type="NCBI Taxonomy" id="2304603"/>
    <lineage>
        <taxon>Bacteria</taxon>
        <taxon>Pseudomonadati</taxon>
        <taxon>Pseudomonadota</taxon>
        <taxon>Gammaproteobacteria</taxon>
        <taxon>Cellvibrionales</taxon>
        <taxon>Spongiibacteraceae</taxon>
        <taxon>Zhongshania</taxon>
    </lineage>
</organism>
<dbReference type="EMBL" id="PQGG01000006">
    <property type="protein sequence ID" value="POP54447.1"/>
    <property type="molecule type" value="Genomic_DNA"/>
</dbReference>
<evidence type="ECO:0000313" key="5">
    <source>
        <dbReference type="EMBL" id="POP54447.1"/>
    </source>
</evidence>
<dbReference type="SUPFAM" id="SSF46785">
    <property type="entry name" value="Winged helix' DNA-binding domain"/>
    <property type="match status" value="1"/>
</dbReference>
<dbReference type="PANTHER" id="PTHR13504">
    <property type="entry name" value="FIDO DOMAIN-CONTAINING PROTEIN DDB_G0283145"/>
    <property type="match status" value="1"/>
</dbReference>
<dbReference type="OrthoDB" id="9807853at2"/>
<dbReference type="Gene3D" id="1.10.3290.10">
    <property type="entry name" value="Fido-like domain"/>
    <property type="match status" value="1"/>
</dbReference>
<sequence>MRYKPPFTLTSEILNLVAEISQQVGELNASQLNASSQLRKQNRIKTITGTLAIEGNTLTEEQVTAIVEGKPVLGSMRELAEVKGAIAAYDALPTFTPSAIDDLLTAHGLMLSDIFANAGEFRSKGVGIHKGGVVHHVTPPAHQVSGLMADLIQWLKQTKDHPLIASCVFHYEFEFIHPFADGNGRMGRLWQTLILSKWQPIFINIPVESLVHQHQEAYYLAIRNSTAQTDCSPFIRYMLQMILDAIEDSTSRQFENAGISAGINAGLKLSPLDHAILELIKADRYITNAMLAEQTGKALSTIERRIKKLKEHLFLKRVGAKKTGHWEVLS</sequence>
<keyword evidence="2" id="KW-0067">ATP-binding</keyword>
<dbReference type="Gene3D" id="1.10.10.10">
    <property type="entry name" value="Winged helix-like DNA-binding domain superfamily/Winged helix DNA-binding domain"/>
    <property type="match status" value="1"/>
</dbReference>
<comment type="caution">
    <text evidence="5">The sequence shown here is derived from an EMBL/GenBank/DDBJ whole genome shotgun (WGS) entry which is preliminary data.</text>
</comment>
<evidence type="ECO:0000259" key="4">
    <source>
        <dbReference type="PROSITE" id="PS51459"/>
    </source>
</evidence>
<dbReference type="InterPro" id="IPR036390">
    <property type="entry name" value="WH_DNA-bd_sf"/>
</dbReference>
<feature type="binding site" evidence="2">
    <location>
        <begin position="181"/>
        <end position="188"/>
    </location>
    <ligand>
        <name>ATP</name>
        <dbReference type="ChEBI" id="CHEBI:30616"/>
    </ligand>
</feature>
<evidence type="ECO:0000256" key="2">
    <source>
        <dbReference type="PIRSR" id="PIRSR640198-2"/>
    </source>
</evidence>
<evidence type="ECO:0000256" key="3">
    <source>
        <dbReference type="PIRSR" id="PIRSR640198-3"/>
    </source>
</evidence>
<feature type="site" description="Important for autoinhibition of adenylyltransferase activity" evidence="3">
    <location>
        <position position="54"/>
    </location>
</feature>
<gene>
    <name evidence="5" type="ORF">C0068_01690</name>
</gene>
<dbReference type="PROSITE" id="PS51459">
    <property type="entry name" value="FIDO"/>
    <property type="match status" value="1"/>
</dbReference>
<feature type="binding site" evidence="2">
    <location>
        <begin position="133"/>
        <end position="136"/>
    </location>
    <ligand>
        <name>ATP</name>
        <dbReference type="ChEBI" id="CHEBI:30616"/>
    </ligand>
</feature>
<dbReference type="SUPFAM" id="SSF140931">
    <property type="entry name" value="Fic-like"/>
    <property type="match status" value="1"/>
</dbReference>
<name>A0A2S4HKC8_9GAMM</name>
<keyword evidence="2" id="KW-0547">Nucleotide-binding</keyword>
<dbReference type="Pfam" id="PF13412">
    <property type="entry name" value="HTH_24"/>
    <property type="match status" value="1"/>
</dbReference>
<reference evidence="5" key="1">
    <citation type="submission" date="2018-01" db="EMBL/GenBank/DDBJ databases">
        <authorList>
            <person name="Yu X.-D."/>
        </authorList>
    </citation>
    <scope>NUCLEOTIDE SEQUENCE</scope>
    <source>
        <strain evidence="5">ZX-21</strain>
    </source>
</reference>
<dbReference type="Pfam" id="PF02661">
    <property type="entry name" value="Fic"/>
    <property type="match status" value="1"/>
</dbReference>
<feature type="domain" description="Fido" evidence="4">
    <location>
        <begin position="98"/>
        <end position="240"/>
    </location>
</feature>
<dbReference type="InterPro" id="IPR036597">
    <property type="entry name" value="Fido-like_dom_sf"/>
</dbReference>
<evidence type="ECO:0000256" key="1">
    <source>
        <dbReference type="PIRSR" id="PIRSR640198-1"/>
    </source>
</evidence>
<evidence type="ECO:0000313" key="6">
    <source>
        <dbReference type="Proteomes" id="UP000237222"/>
    </source>
</evidence>
<dbReference type="InterPro" id="IPR003812">
    <property type="entry name" value="Fido"/>
</dbReference>